<proteinExistence type="predicted"/>
<feature type="compositionally biased region" description="Basic residues" evidence="1">
    <location>
        <begin position="33"/>
        <end position="49"/>
    </location>
</feature>
<comment type="caution">
    <text evidence="2">The sequence shown here is derived from an EMBL/GenBank/DDBJ whole genome shotgun (WGS) entry which is preliminary data.</text>
</comment>
<dbReference type="EMBL" id="LGRX02001506">
    <property type="protein sequence ID" value="KAK3286066.1"/>
    <property type="molecule type" value="Genomic_DNA"/>
</dbReference>
<accession>A0AAE0LHZ7</accession>
<feature type="compositionally biased region" description="Polar residues" evidence="1">
    <location>
        <begin position="67"/>
        <end position="93"/>
    </location>
</feature>
<feature type="region of interest" description="Disordered" evidence="1">
    <location>
        <begin position="25"/>
        <end position="93"/>
    </location>
</feature>
<evidence type="ECO:0000256" key="1">
    <source>
        <dbReference type="SAM" id="MobiDB-lite"/>
    </source>
</evidence>
<dbReference type="AlphaFoldDB" id="A0AAE0LHZ7"/>
<gene>
    <name evidence="2" type="ORF">CYMTET_6358</name>
</gene>
<evidence type="ECO:0000313" key="2">
    <source>
        <dbReference type="EMBL" id="KAK3286066.1"/>
    </source>
</evidence>
<sequence length="173" mass="18828">MVLFAVEPRTRSAAAAFGVIEPGNGTSPITLTRRTRRTTGGGRQRHRHSARCDGQGEAQGRHEREPLTQTQVKPHTVTNTGTERTNGPAVTQDIQPTEEDRLLSEEFVFCDAVASGEGANDDADNDKDADQMESVRGNTRKNALLWREVGRHSTDLENAAFLAELSAKDACGK</sequence>
<reference evidence="2 3" key="1">
    <citation type="journal article" date="2015" name="Genome Biol. Evol.">
        <title>Comparative Genomics of a Bacterivorous Green Alga Reveals Evolutionary Causalities and Consequences of Phago-Mixotrophic Mode of Nutrition.</title>
        <authorList>
            <person name="Burns J.A."/>
            <person name="Paasch A."/>
            <person name="Narechania A."/>
            <person name="Kim E."/>
        </authorList>
    </citation>
    <scope>NUCLEOTIDE SEQUENCE [LARGE SCALE GENOMIC DNA]</scope>
    <source>
        <strain evidence="2 3">PLY_AMNH</strain>
    </source>
</reference>
<feature type="region of interest" description="Disordered" evidence="1">
    <location>
        <begin position="116"/>
        <end position="136"/>
    </location>
</feature>
<evidence type="ECO:0000313" key="3">
    <source>
        <dbReference type="Proteomes" id="UP001190700"/>
    </source>
</evidence>
<protein>
    <submittedName>
        <fullName evidence="2">Uncharacterized protein</fullName>
    </submittedName>
</protein>
<organism evidence="2 3">
    <name type="scientific">Cymbomonas tetramitiformis</name>
    <dbReference type="NCBI Taxonomy" id="36881"/>
    <lineage>
        <taxon>Eukaryota</taxon>
        <taxon>Viridiplantae</taxon>
        <taxon>Chlorophyta</taxon>
        <taxon>Pyramimonadophyceae</taxon>
        <taxon>Pyramimonadales</taxon>
        <taxon>Pyramimonadaceae</taxon>
        <taxon>Cymbomonas</taxon>
    </lineage>
</organism>
<name>A0AAE0LHZ7_9CHLO</name>
<dbReference type="Proteomes" id="UP001190700">
    <property type="component" value="Unassembled WGS sequence"/>
</dbReference>
<keyword evidence="3" id="KW-1185">Reference proteome</keyword>